<organism evidence="1">
    <name type="scientific">marine metagenome</name>
    <dbReference type="NCBI Taxonomy" id="408172"/>
    <lineage>
        <taxon>unclassified sequences</taxon>
        <taxon>metagenomes</taxon>
        <taxon>ecological metagenomes</taxon>
    </lineage>
</organism>
<sequence>MQIQYTTVAPRCQGAFLTLILINIELVKQTTYLYKVVVI</sequence>
<protein>
    <submittedName>
        <fullName evidence="1">Uncharacterized protein</fullName>
    </submittedName>
</protein>
<gene>
    <name evidence="1" type="ORF">METZ01_LOCUS379095</name>
</gene>
<dbReference type="EMBL" id="UINC01139603">
    <property type="protein sequence ID" value="SVD26241.1"/>
    <property type="molecule type" value="Genomic_DNA"/>
</dbReference>
<evidence type="ECO:0000313" key="1">
    <source>
        <dbReference type="EMBL" id="SVD26241.1"/>
    </source>
</evidence>
<name>A0A382TXJ3_9ZZZZ</name>
<dbReference type="AlphaFoldDB" id="A0A382TXJ3"/>
<proteinExistence type="predicted"/>
<accession>A0A382TXJ3</accession>
<reference evidence="1" key="1">
    <citation type="submission" date="2018-05" db="EMBL/GenBank/DDBJ databases">
        <authorList>
            <person name="Lanie J.A."/>
            <person name="Ng W.-L."/>
            <person name="Kazmierczak K.M."/>
            <person name="Andrzejewski T.M."/>
            <person name="Davidsen T.M."/>
            <person name="Wayne K.J."/>
            <person name="Tettelin H."/>
            <person name="Glass J.I."/>
            <person name="Rusch D."/>
            <person name="Podicherti R."/>
            <person name="Tsui H.-C.T."/>
            <person name="Winkler M.E."/>
        </authorList>
    </citation>
    <scope>NUCLEOTIDE SEQUENCE</scope>
</reference>